<dbReference type="InterPro" id="IPR017782">
    <property type="entry name" value="Hydroxyacylglutathione_Hdrlase"/>
</dbReference>
<dbReference type="GO" id="GO:0019243">
    <property type="term" value="P:methylglyoxal catabolic process to D-lactate via S-lactoyl-glutathione"/>
    <property type="evidence" value="ECO:0007669"/>
    <property type="project" value="InterPro"/>
</dbReference>
<dbReference type="Gene3D" id="3.60.15.10">
    <property type="entry name" value="Ribonuclease Z/Hydroxyacylglutathione hydrolase-like"/>
    <property type="match status" value="1"/>
</dbReference>
<proteinExistence type="inferred from homology"/>
<dbReference type="eggNOG" id="KOG0813">
    <property type="taxonomic scope" value="Eukaryota"/>
</dbReference>
<dbReference type="InterPro" id="IPR032282">
    <property type="entry name" value="HAGH_C"/>
</dbReference>
<comment type="pathway">
    <text evidence="3">Secondary metabolite metabolism; methylglyoxal degradation; (R)-lactate from methylglyoxal: step 2/2.</text>
</comment>
<keyword evidence="8" id="KW-0862">Zinc</keyword>
<evidence type="ECO:0000256" key="6">
    <source>
        <dbReference type="ARBA" id="ARBA00022723"/>
    </source>
</evidence>
<feature type="domain" description="Metallo-beta-lactamase" evidence="10">
    <location>
        <begin position="21"/>
        <end position="184"/>
    </location>
</feature>
<evidence type="ECO:0000256" key="3">
    <source>
        <dbReference type="ARBA" id="ARBA00004963"/>
    </source>
</evidence>
<dbReference type="NCBIfam" id="TIGR03413">
    <property type="entry name" value="GSH_gloB"/>
    <property type="match status" value="1"/>
</dbReference>
<evidence type="ECO:0000256" key="8">
    <source>
        <dbReference type="ARBA" id="ARBA00022833"/>
    </source>
</evidence>
<dbReference type="PANTHER" id="PTHR11935:SF94">
    <property type="entry name" value="TENZING NORGAY, ISOFORM C"/>
    <property type="match status" value="1"/>
</dbReference>
<evidence type="ECO:0000313" key="12">
    <source>
        <dbReference type="Proteomes" id="UP000031512"/>
    </source>
</evidence>
<evidence type="ECO:0000256" key="5">
    <source>
        <dbReference type="ARBA" id="ARBA00011917"/>
    </source>
</evidence>
<dbReference type="STRING" id="1537102.L0AYH7"/>
<dbReference type="InterPro" id="IPR035680">
    <property type="entry name" value="Clx_II_MBL"/>
</dbReference>
<dbReference type="HAMAP" id="MF_01374">
    <property type="entry name" value="Glyoxalase_2"/>
    <property type="match status" value="1"/>
</dbReference>
<dbReference type="CDD" id="cd07723">
    <property type="entry name" value="hydroxyacylglutathione_hydrolase_MBL-fold"/>
    <property type="match status" value="1"/>
</dbReference>
<dbReference type="OrthoDB" id="515692at2759"/>
<reference evidence="11 12" key="1">
    <citation type="journal article" date="2012" name="BMC Genomics">
        <title>Comparative genomic analysis and phylogenetic position of Theileria equi.</title>
        <authorList>
            <person name="Kappmeyer L.S."/>
            <person name="Thiagarajan M."/>
            <person name="Herndon D.R."/>
            <person name="Ramsay J.D."/>
            <person name="Caler E."/>
            <person name="Djikeng A."/>
            <person name="Gillespie J.J."/>
            <person name="Lau A.O."/>
            <person name="Roalson E.H."/>
            <person name="Silva J.C."/>
            <person name="Silva M.G."/>
            <person name="Suarez C.E."/>
            <person name="Ueti M.W."/>
            <person name="Nene V.M."/>
            <person name="Mealey R.H."/>
            <person name="Knowles D.P."/>
            <person name="Brayton K.A."/>
        </authorList>
    </citation>
    <scope>NUCLEOTIDE SEQUENCE [LARGE SCALE GENOMIC DNA]</scope>
    <source>
        <strain evidence="11 12">WA</strain>
    </source>
</reference>
<keyword evidence="6" id="KW-0479">Metal-binding</keyword>
<dbReference type="GO" id="GO:0004416">
    <property type="term" value="F:hydroxyacylglutathione hydrolase activity"/>
    <property type="evidence" value="ECO:0007669"/>
    <property type="project" value="UniProtKB-EC"/>
</dbReference>
<comment type="similarity">
    <text evidence="4">Belongs to the metallo-beta-lactamase superfamily. Glyoxalase II family.</text>
</comment>
<evidence type="ECO:0000256" key="9">
    <source>
        <dbReference type="ARBA" id="ARBA00031044"/>
    </source>
</evidence>
<sequence>MFKDIIKNPCAKVVAVPTLSDNYAYLLIDPVTKNGLCVDPAEPKKVIDAAKDEGVLLKSALCTHKHWDHSGGNREIKKLIPEIEIVGSAYEQIPAVTKSVQDGDVIPFGSLEIKCIKASCHTIGQIMYFVHSPTNPDLQPILFTGDTIFIAGCGRFFEGSAKMMLEIMQKLEVLPPETLIYCGHEYTVNNLKFAQTVDESPEVTEKLKWAQDTRKQGLPTVPSTLKQERTYNPFMRTSHLQSVMGQDSIESTMKKLRDLKDRF</sequence>
<dbReference type="SUPFAM" id="SSF56281">
    <property type="entry name" value="Metallo-hydrolase/oxidoreductase"/>
    <property type="match status" value="1"/>
</dbReference>
<dbReference type="GeneID" id="15803534"/>
<evidence type="ECO:0000256" key="7">
    <source>
        <dbReference type="ARBA" id="ARBA00022801"/>
    </source>
</evidence>
<evidence type="ECO:0000259" key="10">
    <source>
        <dbReference type="SMART" id="SM00849"/>
    </source>
</evidence>
<dbReference type="KEGG" id="beq:BEWA_031610"/>
<comment type="cofactor">
    <cofactor evidence="2">
        <name>Zn(2+)</name>
        <dbReference type="ChEBI" id="CHEBI:29105"/>
    </cofactor>
</comment>
<evidence type="ECO:0000256" key="4">
    <source>
        <dbReference type="ARBA" id="ARBA00006759"/>
    </source>
</evidence>
<name>L0AYH7_THEEQ</name>
<dbReference type="Pfam" id="PF16123">
    <property type="entry name" value="HAGH_C"/>
    <property type="match status" value="1"/>
</dbReference>
<keyword evidence="7 11" id="KW-0378">Hydrolase</keyword>
<accession>L0AYH7</accession>
<comment type="catalytic activity">
    <reaction evidence="1">
        <text>an S-(2-hydroxyacyl)glutathione + H2O = a 2-hydroxy carboxylate + glutathione + H(+)</text>
        <dbReference type="Rhea" id="RHEA:21864"/>
        <dbReference type="ChEBI" id="CHEBI:15377"/>
        <dbReference type="ChEBI" id="CHEBI:15378"/>
        <dbReference type="ChEBI" id="CHEBI:57925"/>
        <dbReference type="ChEBI" id="CHEBI:58896"/>
        <dbReference type="ChEBI" id="CHEBI:71261"/>
        <dbReference type="EC" id="3.1.2.6"/>
    </reaction>
</comment>
<dbReference type="InterPro" id="IPR036866">
    <property type="entry name" value="RibonucZ/Hydroxyglut_hydro"/>
</dbReference>
<dbReference type="EC" id="3.1.2.6" evidence="5"/>
<dbReference type="Proteomes" id="UP000031512">
    <property type="component" value="Chromosome 1"/>
</dbReference>
<dbReference type="VEuPathDB" id="PiroplasmaDB:BEWA_031610"/>
<dbReference type="SMART" id="SM00849">
    <property type="entry name" value="Lactamase_B"/>
    <property type="match status" value="1"/>
</dbReference>
<keyword evidence="12" id="KW-1185">Reference proteome</keyword>
<dbReference type="RefSeq" id="XP_004829974.1">
    <property type="nucleotide sequence ID" value="XM_004829917.1"/>
</dbReference>
<dbReference type="EMBL" id="CP001669">
    <property type="protein sequence ID" value="AFZ80308.1"/>
    <property type="molecule type" value="Genomic_DNA"/>
</dbReference>
<organism evidence="11 12">
    <name type="scientific">Theileria equi strain WA</name>
    <dbReference type="NCBI Taxonomy" id="1537102"/>
    <lineage>
        <taxon>Eukaryota</taxon>
        <taxon>Sar</taxon>
        <taxon>Alveolata</taxon>
        <taxon>Apicomplexa</taxon>
        <taxon>Aconoidasida</taxon>
        <taxon>Piroplasmida</taxon>
        <taxon>Theileriidae</taxon>
        <taxon>Theileria</taxon>
    </lineage>
</organism>
<evidence type="ECO:0000256" key="1">
    <source>
        <dbReference type="ARBA" id="ARBA00001623"/>
    </source>
</evidence>
<evidence type="ECO:0000313" key="11">
    <source>
        <dbReference type="EMBL" id="AFZ80308.1"/>
    </source>
</evidence>
<gene>
    <name evidence="11" type="ORF">BEWA_031610</name>
</gene>
<evidence type="ECO:0000256" key="2">
    <source>
        <dbReference type="ARBA" id="ARBA00001947"/>
    </source>
</evidence>
<dbReference type="PANTHER" id="PTHR11935">
    <property type="entry name" value="BETA LACTAMASE DOMAIN"/>
    <property type="match status" value="1"/>
</dbReference>
<protein>
    <recommendedName>
        <fullName evidence="5">hydroxyacylglutathione hydrolase</fullName>
        <ecNumber evidence="5">3.1.2.6</ecNumber>
    </recommendedName>
    <alternativeName>
        <fullName evidence="9">Glyoxalase II</fullName>
    </alternativeName>
</protein>
<dbReference type="InterPro" id="IPR001279">
    <property type="entry name" value="Metallo-B-lactamas"/>
</dbReference>
<dbReference type="AlphaFoldDB" id="L0AYH7"/>
<dbReference type="GO" id="GO:0046872">
    <property type="term" value="F:metal ion binding"/>
    <property type="evidence" value="ECO:0007669"/>
    <property type="project" value="UniProtKB-KW"/>
</dbReference>